<keyword evidence="5" id="KW-0560">Oxidoreductase</keyword>
<name>A0AAE8MP78_9PEZI</name>
<feature type="domain" description="Alcohol dehydrogenase-like C-terminal" evidence="6">
    <location>
        <begin position="162"/>
        <end position="263"/>
    </location>
</feature>
<dbReference type="InterPro" id="IPR011032">
    <property type="entry name" value="GroES-like_sf"/>
</dbReference>
<comment type="similarity">
    <text evidence="2">Belongs to the zinc-containing alcohol dehydrogenase family.</text>
</comment>
<evidence type="ECO:0000259" key="7">
    <source>
        <dbReference type="Pfam" id="PF08240"/>
    </source>
</evidence>
<evidence type="ECO:0000313" key="8">
    <source>
        <dbReference type="EMBL" id="SPN96485.1"/>
    </source>
</evidence>
<dbReference type="InterPro" id="IPR036291">
    <property type="entry name" value="NAD(P)-bd_dom_sf"/>
</dbReference>
<dbReference type="SUPFAM" id="SSF51735">
    <property type="entry name" value="NAD(P)-binding Rossmann-fold domains"/>
    <property type="match status" value="1"/>
</dbReference>
<evidence type="ECO:0000256" key="1">
    <source>
        <dbReference type="ARBA" id="ARBA00001947"/>
    </source>
</evidence>
<accession>A0AAE8MP78</accession>
<dbReference type="InterPro" id="IPR013149">
    <property type="entry name" value="ADH-like_C"/>
</dbReference>
<evidence type="ECO:0000256" key="2">
    <source>
        <dbReference type="ARBA" id="ARBA00008072"/>
    </source>
</evidence>
<evidence type="ECO:0000256" key="4">
    <source>
        <dbReference type="ARBA" id="ARBA00022833"/>
    </source>
</evidence>
<proteinExistence type="inferred from homology"/>
<comment type="caution">
    <text evidence="8">The sequence shown here is derived from an EMBL/GenBank/DDBJ whole genome shotgun (WGS) entry which is preliminary data.</text>
</comment>
<dbReference type="GO" id="GO:0046872">
    <property type="term" value="F:metal ion binding"/>
    <property type="evidence" value="ECO:0007669"/>
    <property type="project" value="UniProtKB-KW"/>
</dbReference>
<evidence type="ECO:0000259" key="6">
    <source>
        <dbReference type="Pfam" id="PF00107"/>
    </source>
</evidence>
<dbReference type="Pfam" id="PF08240">
    <property type="entry name" value="ADH_N"/>
    <property type="match status" value="1"/>
</dbReference>
<dbReference type="GO" id="GO:0016491">
    <property type="term" value="F:oxidoreductase activity"/>
    <property type="evidence" value="ECO:0007669"/>
    <property type="project" value="UniProtKB-KW"/>
</dbReference>
<dbReference type="Gene3D" id="3.40.50.720">
    <property type="entry name" value="NAD(P)-binding Rossmann-like Domain"/>
    <property type="match status" value="2"/>
</dbReference>
<protein>
    <recommendedName>
        <fullName evidence="10">Alcohol dehydrogenase</fullName>
    </recommendedName>
</protein>
<dbReference type="PANTHER" id="PTHR42940:SF8">
    <property type="entry name" value="VACUOLAR PROTEIN SORTING-ASSOCIATED PROTEIN 11"/>
    <property type="match status" value="1"/>
</dbReference>
<dbReference type="EMBL" id="ONZQ02000001">
    <property type="protein sequence ID" value="SPN96485.1"/>
    <property type="molecule type" value="Genomic_DNA"/>
</dbReference>
<dbReference type="AlphaFoldDB" id="A0AAE8MP78"/>
<dbReference type="Pfam" id="PF00107">
    <property type="entry name" value="ADH_zinc_N"/>
    <property type="match status" value="1"/>
</dbReference>
<evidence type="ECO:0000256" key="3">
    <source>
        <dbReference type="ARBA" id="ARBA00022723"/>
    </source>
</evidence>
<evidence type="ECO:0000313" key="9">
    <source>
        <dbReference type="Proteomes" id="UP001187682"/>
    </source>
</evidence>
<organism evidence="8 9">
    <name type="scientific">Cephalotrichum gorgonifer</name>
    <dbReference type="NCBI Taxonomy" id="2041049"/>
    <lineage>
        <taxon>Eukaryota</taxon>
        <taxon>Fungi</taxon>
        <taxon>Dikarya</taxon>
        <taxon>Ascomycota</taxon>
        <taxon>Pezizomycotina</taxon>
        <taxon>Sordariomycetes</taxon>
        <taxon>Hypocreomycetidae</taxon>
        <taxon>Microascales</taxon>
        <taxon>Microascaceae</taxon>
        <taxon>Cephalotrichum</taxon>
    </lineage>
</organism>
<evidence type="ECO:0008006" key="10">
    <source>
        <dbReference type="Google" id="ProtNLM"/>
    </source>
</evidence>
<dbReference type="PANTHER" id="PTHR42940">
    <property type="entry name" value="ALCOHOL DEHYDROGENASE 1-RELATED"/>
    <property type="match status" value="1"/>
</dbReference>
<feature type="domain" description="Alcohol dehydrogenase-like N-terminal" evidence="7">
    <location>
        <begin position="22"/>
        <end position="128"/>
    </location>
</feature>
<dbReference type="SUPFAM" id="SSF50129">
    <property type="entry name" value="GroES-like"/>
    <property type="match status" value="1"/>
</dbReference>
<keyword evidence="3" id="KW-0479">Metal-binding</keyword>
<keyword evidence="9" id="KW-1185">Reference proteome</keyword>
<reference evidence="8" key="1">
    <citation type="submission" date="2018-03" db="EMBL/GenBank/DDBJ databases">
        <authorList>
            <person name="Guldener U."/>
        </authorList>
    </citation>
    <scope>NUCLEOTIDE SEQUENCE</scope>
</reference>
<dbReference type="InterPro" id="IPR013154">
    <property type="entry name" value="ADH-like_N"/>
</dbReference>
<evidence type="ECO:0000256" key="5">
    <source>
        <dbReference type="ARBA" id="ARBA00023002"/>
    </source>
</evidence>
<dbReference type="Gene3D" id="3.90.180.10">
    <property type="entry name" value="Medium-chain alcohol dehydrogenases, catalytic domain"/>
    <property type="match status" value="2"/>
</dbReference>
<sequence>MKAAANKPLVIQDLPIPKPQGRQVLVRVQAASLCHSDLATITGALGPLPVIIGHEAVSVIQELGPDAGKYDLHVGDTIGSGLWQDSCLECVDCKTAGPQFCKKMNLLGITTAGYFAEYALVDAATAVVVKRAGEDGPRSLPALAPVFCAGITVWDALERSELLGAKVIALDVRNEQLIAAQNDGSADEIINTRSLSPEGLARKVQEINGGLLVDKAIVTSGAPQAYQTAIGIVKPIGSIVAVGLPAAPVPLPVGAFAIGCLKLIGAKVPGQVGAKRCLDFTVRKDIRPRINSRKFVLEDINEMIDLMKAGKVDEGRMMIEFF</sequence>
<gene>
    <name evidence="8" type="ORF">DNG_00013</name>
</gene>
<keyword evidence="4" id="KW-0862">Zinc</keyword>
<comment type="cofactor">
    <cofactor evidence="1">
        <name>Zn(2+)</name>
        <dbReference type="ChEBI" id="CHEBI:29105"/>
    </cofactor>
</comment>
<dbReference type="Proteomes" id="UP001187682">
    <property type="component" value="Unassembled WGS sequence"/>
</dbReference>